<dbReference type="OrthoDB" id="5574393at2"/>
<accession>A6G8G7</accession>
<gene>
    <name evidence="2" type="ORF">PPSIR1_01582</name>
</gene>
<dbReference type="NCBIfam" id="TIGR03901">
    <property type="entry name" value="MYXO-CTERM"/>
    <property type="match status" value="1"/>
</dbReference>
<dbReference type="Pfam" id="PF14086">
    <property type="entry name" value="DUF4266"/>
    <property type="match status" value="1"/>
</dbReference>
<dbReference type="InterPro" id="IPR024038">
    <property type="entry name" value="MYXO-CTERM"/>
</dbReference>
<feature type="domain" description="DUF4266" evidence="1">
    <location>
        <begin position="244"/>
        <end position="293"/>
    </location>
</feature>
<evidence type="ECO:0000313" key="3">
    <source>
        <dbReference type="Proteomes" id="UP000005801"/>
    </source>
</evidence>
<sequence>MNAMVFVLAALAYSNPKLFDAPAHEGGGAGRYYTGSRGDGYGCDACHGGGAKDFALEVEGLPLGGWAAGATYTLDIAWSPTIEHASVLAEFTDGDGRAVGSLSLPPEDLLTPPELCGSGNRAAKQVELEDERVLLTIGDCGAHRLRAQWQAPDEASVGPINLHIAAVAGDGSGDASGDSVALENRELRPLGYAEQGCQIADTPERGRWGLLALGLLGLAGLRRRSTLAAVAVVAALSASACVNVQPYERGRLAQPDMELELDADLMAGPHHAVEYREGSAGALGGAGGGCGCN</sequence>
<comment type="caution">
    <text evidence="2">The sequence shown here is derived from an EMBL/GenBank/DDBJ whole genome shotgun (WGS) entry which is preliminary data.</text>
</comment>
<dbReference type="InterPro" id="IPR025362">
    <property type="entry name" value="DUF4266"/>
</dbReference>
<protein>
    <recommendedName>
        <fullName evidence="1">DUF4266 domain-containing protein</fullName>
    </recommendedName>
</protein>
<evidence type="ECO:0000313" key="2">
    <source>
        <dbReference type="EMBL" id="EDM77877.1"/>
    </source>
</evidence>
<proteinExistence type="predicted"/>
<keyword evidence="3" id="KW-1185">Reference proteome</keyword>
<reference evidence="2 3" key="1">
    <citation type="submission" date="2007-06" db="EMBL/GenBank/DDBJ databases">
        <authorList>
            <person name="Shimkets L."/>
            <person name="Ferriera S."/>
            <person name="Johnson J."/>
            <person name="Kravitz S."/>
            <person name="Beeson K."/>
            <person name="Sutton G."/>
            <person name="Rogers Y.-H."/>
            <person name="Friedman R."/>
            <person name="Frazier M."/>
            <person name="Venter J.C."/>
        </authorList>
    </citation>
    <scope>NUCLEOTIDE SEQUENCE [LARGE SCALE GENOMIC DNA]</scope>
    <source>
        <strain evidence="2 3">SIR-1</strain>
    </source>
</reference>
<name>A6G8G7_9BACT</name>
<dbReference type="STRING" id="391625.PPSIR1_01582"/>
<evidence type="ECO:0000259" key="1">
    <source>
        <dbReference type="Pfam" id="PF14086"/>
    </source>
</evidence>
<organism evidence="2 3">
    <name type="scientific">Plesiocystis pacifica SIR-1</name>
    <dbReference type="NCBI Taxonomy" id="391625"/>
    <lineage>
        <taxon>Bacteria</taxon>
        <taxon>Pseudomonadati</taxon>
        <taxon>Myxococcota</taxon>
        <taxon>Polyangia</taxon>
        <taxon>Nannocystales</taxon>
        <taxon>Nannocystaceae</taxon>
        <taxon>Plesiocystis</taxon>
    </lineage>
</organism>
<dbReference type="AlphaFoldDB" id="A6G8G7"/>
<dbReference type="Proteomes" id="UP000005801">
    <property type="component" value="Unassembled WGS sequence"/>
</dbReference>
<dbReference type="EMBL" id="ABCS01000039">
    <property type="protein sequence ID" value="EDM77877.1"/>
    <property type="molecule type" value="Genomic_DNA"/>
</dbReference>